<dbReference type="SUPFAM" id="SSF54637">
    <property type="entry name" value="Thioesterase/thiol ester dehydrase-isomerase"/>
    <property type="match status" value="1"/>
</dbReference>
<evidence type="ECO:0000256" key="6">
    <source>
        <dbReference type="ARBA" id="ARBA00022490"/>
    </source>
</evidence>
<dbReference type="InterPro" id="IPR029069">
    <property type="entry name" value="HotDog_dom_sf"/>
</dbReference>
<comment type="catalytic activity">
    <reaction evidence="16">
        <text>hexanoyl-CoA + H2O = hexanoate + CoA + H(+)</text>
        <dbReference type="Rhea" id="RHEA:40115"/>
        <dbReference type="ChEBI" id="CHEBI:15377"/>
        <dbReference type="ChEBI" id="CHEBI:15378"/>
        <dbReference type="ChEBI" id="CHEBI:17120"/>
        <dbReference type="ChEBI" id="CHEBI:57287"/>
        <dbReference type="ChEBI" id="CHEBI:62620"/>
    </reaction>
    <physiologicalReaction direction="left-to-right" evidence="16">
        <dbReference type="Rhea" id="RHEA:40116"/>
    </physiologicalReaction>
</comment>
<keyword evidence="9" id="KW-0443">Lipid metabolism</keyword>
<evidence type="ECO:0000256" key="3">
    <source>
        <dbReference type="ARBA" id="ARBA00004186"/>
    </source>
</evidence>
<dbReference type="GO" id="GO:0016788">
    <property type="term" value="F:hydrolase activity, acting on ester bonds"/>
    <property type="evidence" value="ECO:0007669"/>
    <property type="project" value="UniProtKB-ARBA"/>
</dbReference>
<dbReference type="PANTHER" id="PTHR21660">
    <property type="entry name" value="THIOESTERASE SUPERFAMILY MEMBER-RELATED"/>
    <property type="match status" value="1"/>
</dbReference>
<dbReference type="InterPro" id="IPR006683">
    <property type="entry name" value="Thioestr_dom"/>
</dbReference>
<evidence type="ECO:0000256" key="4">
    <source>
        <dbReference type="ARBA" id="ARBA00004514"/>
    </source>
</evidence>
<dbReference type="EMBL" id="JBDJPC010000010">
    <property type="protein sequence ID" value="KAL1490825.1"/>
    <property type="molecule type" value="Genomic_DNA"/>
</dbReference>
<reference evidence="25 26" key="1">
    <citation type="submission" date="2024-05" db="EMBL/GenBank/DDBJ databases">
        <title>Genetic variation in Jamaican populations of the coffee berry borer (Hypothenemus hampei).</title>
        <authorList>
            <person name="Errbii M."/>
            <person name="Myrie A."/>
        </authorList>
    </citation>
    <scope>NUCLEOTIDE SEQUENCE [LARGE SCALE GENOMIC DNA]</scope>
    <source>
        <strain evidence="25">JA-Hopewell-2020-01-JO</strain>
        <tissue evidence="25">Whole body</tissue>
    </source>
</reference>
<dbReference type="GO" id="GO:0005634">
    <property type="term" value="C:nucleus"/>
    <property type="evidence" value="ECO:0007669"/>
    <property type="project" value="UniProtKB-SubCell"/>
</dbReference>
<comment type="catalytic activity">
    <reaction evidence="17">
        <text>a fatty acyl-CoA + H2O = a fatty acid + CoA + H(+)</text>
        <dbReference type="Rhea" id="RHEA:16781"/>
        <dbReference type="ChEBI" id="CHEBI:15377"/>
        <dbReference type="ChEBI" id="CHEBI:15378"/>
        <dbReference type="ChEBI" id="CHEBI:28868"/>
        <dbReference type="ChEBI" id="CHEBI:57287"/>
        <dbReference type="ChEBI" id="CHEBI:77636"/>
    </reaction>
    <physiologicalReaction direction="left-to-right" evidence="17">
        <dbReference type="Rhea" id="RHEA:16782"/>
    </physiologicalReaction>
</comment>
<keyword evidence="12" id="KW-0539">Nucleus</keyword>
<dbReference type="FunFam" id="3.10.129.10:FF:000021">
    <property type="entry name" value="Acyl-coenzyme A thioesterase 13"/>
    <property type="match status" value="1"/>
</dbReference>
<comment type="caution">
    <text evidence="25">The sequence shown here is derived from an EMBL/GenBank/DDBJ whole genome shotgun (WGS) entry which is preliminary data.</text>
</comment>
<evidence type="ECO:0000256" key="20">
    <source>
        <dbReference type="ARBA" id="ARBA00067273"/>
    </source>
</evidence>
<dbReference type="GO" id="GO:0006629">
    <property type="term" value="P:lipid metabolic process"/>
    <property type="evidence" value="ECO:0007669"/>
    <property type="project" value="UniProtKB-KW"/>
</dbReference>
<accession>A0ABD1E8V9</accession>
<dbReference type="InterPro" id="IPR039298">
    <property type="entry name" value="ACOT13"/>
</dbReference>
<keyword evidence="26" id="KW-1185">Reference proteome</keyword>
<evidence type="ECO:0000256" key="22">
    <source>
        <dbReference type="ARBA" id="ARBA00081533"/>
    </source>
</evidence>
<dbReference type="GO" id="GO:0005739">
    <property type="term" value="C:mitochondrion"/>
    <property type="evidence" value="ECO:0007669"/>
    <property type="project" value="UniProtKB-SubCell"/>
</dbReference>
<keyword evidence="8" id="KW-0007">Acetylation</keyword>
<evidence type="ECO:0000256" key="12">
    <source>
        <dbReference type="ARBA" id="ARBA00023242"/>
    </source>
</evidence>
<evidence type="ECO:0000256" key="14">
    <source>
        <dbReference type="ARBA" id="ARBA00047969"/>
    </source>
</evidence>
<comment type="catalytic activity">
    <reaction evidence="13">
        <text>octanoyl-CoA + H2O = octanoate + CoA + H(+)</text>
        <dbReference type="Rhea" id="RHEA:30143"/>
        <dbReference type="ChEBI" id="CHEBI:15377"/>
        <dbReference type="ChEBI" id="CHEBI:15378"/>
        <dbReference type="ChEBI" id="CHEBI:25646"/>
        <dbReference type="ChEBI" id="CHEBI:57287"/>
        <dbReference type="ChEBI" id="CHEBI:57386"/>
    </reaction>
    <physiologicalReaction direction="left-to-right" evidence="13">
        <dbReference type="Rhea" id="RHEA:30144"/>
    </physiologicalReaction>
</comment>
<comment type="catalytic activity">
    <reaction evidence="15">
        <text>dodecanoyl-CoA + H2O = dodecanoate + CoA + H(+)</text>
        <dbReference type="Rhea" id="RHEA:30135"/>
        <dbReference type="ChEBI" id="CHEBI:15377"/>
        <dbReference type="ChEBI" id="CHEBI:15378"/>
        <dbReference type="ChEBI" id="CHEBI:18262"/>
        <dbReference type="ChEBI" id="CHEBI:57287"/>
        <dbReference type="ChEBI" id="CHEBI:57375"/>
    </reaction>
    <physiologicalReaction direction="left-to-right" evidence="15">
        <dbReference type="Rhea" id="RHEA:30136"/>
    </physiologicalReaction>
</comment>
<name>A0ABD1E8V9_HYPHA</name>
<gene>
    <name evidence="25" type="ORF">ABEB36_013453</name>
</gene>
<dbReference type="Gene3D" id="3.10.129.10">
    <property type="entry name" value="Hotdog Thioesterase"/>
    <property type="match status" value="1"/>
</dbReference>
<keyword evidence="7" id="KW-0378">Hydrolase</keyword>
<dbReference type="GO" id="GO:0160215">
    <property type="term" value="F:deacylase activity"/>
    <property type="evidence" value="ECO:0007669"/>
    <property type="project" value="UniProtKB-ARBA"/>
</dbReference>
<evidence type="ECO:0000256" key="5">
    <source>
        <dbReference type="ARBA" id="ARBA00008324"/>
    </source>
</evidence>
<evidence type="ECO:0000256" key="7">
    <source>
        <dbReference type="ARBA" id="ARBA00022801"/>
    </source>
</evidence>
<proteinExistence type="inferred from homology"/>
<evidence type="ECO:0000256" key="19">
    <source>
        <dbReference type="ARBA" id="ARBA00064709"/>
    </source>
</evidence>
<evidence type="ECO:0000256" key="23">
    <source>
        <dbReference type="ARBA" id="ARBA00083956"/>
    </source>
</evidence>
<dbReference type="PANTHER" id="PTHR21660:SF1">
    <property type="entry name" value="ACYL-COENZYME A THIOESTERASE 13"/>
    <property type="match status" value="1"/>
</dbReference>
<evidence type="ECO:0000256" key="8">
    <source>
        <dbReference type="ARBA" id="ARBA00022990"/>
    </source>
</evidence>
<evidence type="ECO:0000256" key="11">
    <source>
        <dbReference type="ARBA" id="ARBA00023212"/>
    </source>
</evidence>
<dbReference type="GO" id="GO:0005829">
    <property type="term" value="C:cytosol"/>
    <property type="evidence" value="ECO:0007669"/>
    <property type="project" value="UniProtKB-SubCell"/>
</dbReference>
<dbReference type="CDD" id="cd03443">
    <property type="entry name" value="PaaI_thioesterase"/>
    <property type="match status" value="1"/>
</dbReference>
<comment type="function">
    <text evidence="18">Catalyzes the hydrolysis of acyl-CoAs into free fatty acids and coenzyme A (CoASH), regulating their respective intracellular levels. Has acyl-CoA thioesterase activity towards medium (C12) and long-chain (C18) fatty acyl-CoA substrates. Can also hydrolyze 3-hydroxyphenylacetyl-CoA and 3,4-dihydroxyphenylacetyl-CoA (in vitro). May play a role in controlling adaptive thermogenesis.</text>
</comment>
<evidence type="ECO:0000256" key="21">
    <source>
        <dbReference type="ARBA" id="ARBA00075657"/>
    </source>
</evidence>
<sequence length="142" mass="15790">MKPRLSPAELMRHVKNSKLFDRVVGKVNILSLSNGNGLAEFKVDEEHTNVAGQLHSGFIATLADYMSSFSFSTHELGNNYHVSIDMQLSFYESQAAKLGDVVEIQAKTLKSGHSIAYLEVLLKNKTTGELLAKVNHNMYILH</sequence>
<organism evidence="25 26">
    <name type="scientific">Hypothenemus hampei</name>
    <name type="common">Coffee berry borer</name>
    <dbReference type="NCBI Taxonomy" id="57062"/>
    <lineage>
        <taxon>Eukaryota</taxon>
        <taxon>Metazoa</taxon>
        <taxon>Ecdysozoa</taxon>
        <taxon>Arthropoda</taxon>
        <taxon>Hexapoda</taxon>
        <taxon>Insecta</taxon>
        <taxon>Pterygota</taxon>
        <taxon>Neoptera</taxon>
        <taxon>Endopterygota</taxon>
        <taxon>Coleoptera</taxon>
        <taxon>Polyphaga</taxon>
        <taxon>Cucujiformia</taxon>
        <taxon>Curculionidae</taxon>
        <taxon>Scolytinae</taxon>
        <taxon>Hypothenemus</taxon>
    </lineage>
</organism>
<evidence type="ECO:0000256" key="9">
    <source>
        <dbReference type="ARBA" id="ARBA00023098"/>
    </source>
</evidence>
<keyword evidence="11" id="KW-0206">Cytoskeleton</keyword>
<evidence type="ECO:0000256" key="2">
    <source>
        <dbReference type="ARBA" id="ARBA00004173"/>
    </source>
</evidence>
<evidence type="ECO:0000313" key="25">
    <source>
        <dbReference type="EMBL" id="KAL1490825.1"/>
    </source>
</evidence>
<comment type="catalytic activity">
    <reaction evidence="14">
        <text>decanoyl-CoA + H2O = decanoate + CoA + H(+)</text>
        <dbReference type="Rhea" id="RHEA:40059"/>
        <dbReference type="ChEBI" id="CHEBI:15377"/>
        <dbReference type="ChEBI" id="CHEBI:15378"/>
        <dbReference type="ChEBI" id="CHEBI:27689"/>
        <dbReference type="ChEBI" id="CHEBI:57287"/>
        <dbReference type="ChEBI" id="CHEBI:61430"/>
    </reaction>
    <physiologicalReaction direction="left-to-right" evidence="14">
        <dbReference type="Rhea" id="RHEA:40060"/>
    </physiologicalReaction>
</comment>
<evidence type="ECO:0000256" key="13">
    <source>
        <dbReference type="ARBA" id="ARBA00047588"/>
    </source>
</evidence>
<comment type="subunit">
    <text evidence="19">Homotetramer. Interacts with PCTP.</text>
</comment>
<feature type="domain" description="Thioesterase" evidence="24">
    <location>
        <begin position="52"/>
        <end position="129"/>
    </location>
</feature>
<evidence type="ECO:0000256" key="1">
    <source>
        <dbReference type="ARBA" id="ARBA00004123"/>
    </source>
</evidence>
<dbReference type="GO" id="GO:0005819">
    <property type="term" value="C:spindle"/>
    <property type="evidence" value="ECO:0007669"/>
    <property type="project" value="UniProtKB-SubCell"/>
</dbReference>
<evidence type="ECO:0000256" key="15">
    <source>
        <dbReference type="ARBA" id="ARBA00048074"/>
    </source>
</evidence>
<evidence type="ECO:0000256" key="17">
    <source>
        <dbReference type="ARBA" id="ARBA00052976"/>
    </source>
</evidence>
<comment type="similarity">
    <text evidence="5">Belongs to the thioesterase PaaI family.</text>
</comment>
<evidence type="ECO:0000256" key="18">
    <source>
        <dbReference type="ARBA" id="ARBA00058205"/>
    </source>
</evidence>
<evidence type="ECO:0000313" key="26">
    <source>
        <dbReference type="Proteomes" id="UP001566132"/>
    </source>
</evidence>
<protein>
    <recommendedName>
        <fullName evidence="20">Acyl-coenzyme A thioesterase 13</fullName>
    </recommendedName>
    <alternativeName>
        <fullName evidence="22">Hotdog-fold thioesterase superfamily member 2</fullName>
    </alternativeName>
    <alternativeName>
        <fullName evidence="21">Palmitoyl-CoA hydrolase</fullName>
    </alternativeName>
    <alternativeName>
        <fullName evidence="23">Thioesterase superfamily member 2</fullName>
    </alternativeName>
</protein>
<evidence type="ECO:0000256" key="10">
    <source>
        <dbReference type="ARBA" id="ARBA00023128"/>
    </source>
</evidence>
<evidence type="ECO:0000256" key="16">
    <source>
        <dbReference type="ARBA" id="ARBA00050199"/>
    </source>
</evidence>
<dbReference type="Pfam" id="PF03061">
    <property type="entry name" value="4HBT"/>
    <property type="match status" value="1"/>
</dbReference>
<dbReference type="AlphaFoldDB" id="A0ABD1E8V9"/>
<keyword evidence="10" id="KW-0496">Mitochondrion</keyword>
<keyword evidence="6" id="KW-0963">Cytoplasm</keyword>
<evidence type="ECO:0000259" key="24">
    <source>
        <dbReference type="Pfam" id="PF03061"/>
    </source>
</evidence>
<dbReference type="Proteomes" id="UP001566132">
    <property type="component" value="Unassembled WGS sequence"/>
</dbReference>
<comment type="subcellular location">
    <subcellularLocation>
        <location evidence="3">Cytoplasm</location>
        <location evidence="3">Cytoskeleton</location>
        <location evidence="3">Spindle</location>
    </subcellularLocation>
    <subcellularLocation>
        <location evidence="4">Cytoplasm</location>
        <location evidence="4">Cytosol</location>
    </subcellularLocation>
    <subcellularLocation>
        <location evidence="2">Mitochondrion</location>
    </subcellularLocation>
    <subcellularLocation>
        <location evidence="1">Nucleus</location>
    </subcellularLocation>
</comment>